<keyword evidence="6" id="KW-0472">Membrane</keyword>
<dbReference type="InterPro" id="IPR018201">
    <property type="entry name" value="Ketoacyl_synth_AS"/>
</dbReference>
<accession>A0A6G2BJT2</accession>
<dbReference type="PANTHER" id="PTHR11712:SF347">
    <property type="entry name" value="BETA KETOACYL-ACYL CARRIER PROTEIN SYNTHASE"/>
    <property type="match status" value="1"/>
</dbReference>
<feature type="domain" description="Ketosynthase family 3 (KS3)" evidence="7">
    <location>
        <begin position="12"/>
        <end position="401"/>
    </location>
</feature>
<dbReference type="InterPro" id="IPR014031">
    <property type="entry name" value="Ketoacyl_synth_C"/>
</dbReference>
<organism evidence="8 9">
    <name type="scientific">Streptomyces taklimakanensis</name>
    <dbReference type="NCBI Taxonomy" id="2569853"/>
    <lineage>
        <taxon>Bacteria</taxon>
        <taxon>Bacillati</taxon>
        <taxon>Actinomycetota</taxon>
        <taxon>Actinomycetes</taxon>
        <taxon>Kitasatosporales</taxon>
        <taxon>Streptomycetaceae</taxon>
        <taxon>Streptomyces</taxon>
    </lineage>
</organism>
<proteinExistence type="inferred from homology"/>
<dbReference type="InterPro" id="IPR016039">
    <property type="entry name" value="Thiolase-like"/>
</dbReference>
<evidence type="ECO:0000256" key="5">
    <source>
        <dbReference type="SAM" id="MobiDB-lite"/>
    </source>
</evidence>
<keyword evidence="9" id="KW-1185">Reference proteome</keyword>
<evidence type="ECO:0000256" key="2">
    <source>
        <dbReference type="ARBA" id="ARBA00022679"/>
    </source>
</evidence>
<dbReference type="PANTHER" id="PTHR11712">
    <property type="entry name" value="POLYKETIDE SYNTHASE-RELATED"/>
    <property type="match status" value="1"/>
</dbReference>
<dbReference type="InterPro" id="IPR014030">
    <property type="entry name" value="Ketoacyl_synth_N"/>
</dbReference>
<evidence type="ECO:0000313" key="9">
    <source>
        <dbReference type="Proteomes" id="UP000473014"/>
    </source>
</evidence>
<evidence type="ECO:0000256" key="4">
    <source>
        <dbReference type="RuleBase" id="RU003694"/>
    </source>
</evidence>
<evidence type="ECO:0000256" key="3">
    <source>
        <dbReference type="ARBA" id="ARBA00023315"/>
    </source>
</evidence>
<keyword evidence="3" id="KW-0012">Acyltransferase</keyword>
<dbReference type="PROSITE" id="PS52004">
    <property type="entry name" value="KS3_2"/>
    <property type="match status" value="1"/>
</dbReference>
<keyword evidence="6" id="KW-1133">Transmembrane helix</keyword>
<dbReference type="GO" id="GO:0004315">
    <property type="term" value="F:3-oxoacyl-[acyl-carrier-protein] synthase activity"/>
    <property type="evidence" value="ECO:0007669"/>
    <property type="project" value="InterPro"/>
</dbReference>
<evidence type="ECO:0000313" key="8">
    <source>
        <dbReference type="EMBL" id="MTE22545.1"/>
    </source>
</evidence>
<protein>
    <submittedName>
        <fullName evidence="8">Beta-ketoacyl-[acyl-carrier-protein] synthase family protein</fullName>
    </submittedName>
</protein>
<evidence type="ECO:0000256" key="6">
    <source>
        <dbReference type="SAM" id="Phobius"/>
    </source>
</evidence>
<reference evidence="8 9" key="1">
    <citation type="submission" date="2019-11" db="EMBL/GenBank/DDBJ databases">
        <authorList>
            <person name="Yuan L."/>
        </authorList>
    </citation>
    <scope>NUCLEOTIDE SEQUENCE [LARGE SCALE GENOMIC DNA]</scope>
    <source>
        <strain evidence="8 9">TRM43335</strain>
    </source>
</reference>
<dbReference type="Proteomes" id="UP000473014">
    <property type="component" value="Unassembled WGS sequence"/>
</dbReference>
<feature type="transmembrane region" description="Helical" evidence="6">
    <location>
        <begin position="12"/>
        <end position="34"/>
    </location>
</feature>
<dbReference type="EMBL" id="WIXO01000002">
    <property type="protein sequence ID" value="MTE22545.1"/>
    <property type="molecule type" value="Genomic_DNA"/>
</dbReference>
<dbReference type="PROSITE" id="PS51257">
    <property type="entry name" value="PROKAR_LIPOPROTEIN"/>
    <property type="match status" value="1"/>
</dbReference>
<name>A0A6G2BJT2_9ACTN</name>
<dbReference type="InterPro" id="IPR020841">
    <property type="entry name" value="PKS_Beta-ketoAc_synthase_dom"/>
</dbReference>
<dbReference type="Gene3D" id="3.40.47.10">
    <property type="match status" value="2"/>
</dbReference>
<keyword evidence="6" id="KW-0812">Transmembrane</keyword>
<dbReference type="Pfam" id="PF00109">
    <property type="entry name" value="ketoacyl-synt"/>
    <property type="match status" value="1"/>
</dbReference>
<dbReference type="SUPFAM" id="SSF53901">
    <property type="entry name" value="Thiolase-like"/>
    <property type="match status" value="2"/>
</dbReference>
<keyword evidence="2 4" id="KW-0808">Transferase</keyword>
<dbReference type="SMART" id="SM00825">
    <property type="entry name" value="PKS_KS"/>
    <property type="match status" value="1"/>
</dbReference>
<comment type="caution">
    <text evidence="8">The sequence shown here is derived from an EMBL/GenBank/DDBJ whole genome shotgun (WGS) entry which is preliminary data.</text>
</comment>
<comment type="similarity">
    <text evidence="1 4">Belongs to the thiolase-like superfamily. Beta-ketoacyl-ACP synthases family.</text>
</comment>
<evidence type="ECO:0000259" key="7">
    <source>
        <dbReference type="PROSITE" id="PS52004"/>
    </source>
</evidence>
<dbReference type="GO" id="GO:0006633">
    <property type="term" value="P:fatty acid biosynthetic process"/>
    <property type="evidence" value="ECO:0007669"/>
    <property type="project" value="InterPro"/>
</dbReference>
<dbReference type="AlphaFoldDB" id="A0A6G2BJT2"/>
<dbReference type="Pfam" id="PF02801">
    <property type="entry name" value="Ketoacyl-synt_C"/>
    <property type="match status" value="1"/>
</dbReference>
<dbReference type="PROSITE" id="PS00606">
    <property type="entry name" value="KS3_1"/>
    <property type="match status" value="1"/>
</dbReference>
<evidence type="ECO:0000256" key="1">
    <source>
        <dbReference type="ARBA" id="ARBA00008467"/>
    </source>
</evidence>
<sequence length="403" mass="39890">MVSRYPEERGAPVTVVVTGLGAVSCFGGGTAALWDGLLRADRRPVPAPDACGLPTRPYLYAAPDPGPVHPHPDTAAPGGEPAGRTSALVATAVAEAVEDAGLTAEDLLDAGLTVGTSLGDIDLAETPEAFDRRLATHRVAAVVAGRFGIGGPCQTLSTACSAGAYAVGWGAELIATGQADVVVACGGDAFSRVAIGTLQRFGLVDPECCRPFDVDRAGMVTGEGAAAVVLESAASARRRGADALATLAGHGWSCDAHHPMAPEPSGEQLCRSAARALAGATEAPGAVVLHRAGVAGNDSVESAAVGRAVAAVGDGTAAEVAGYAPKAVMGHTAGAAGVFGCVIAALILRHGVVPPNAHVSTLDPECPLGVPLGEPAPLARPSVLVSGTGFGGNNAVLAWRAVG</sequence>
<gene>
    <name evidence="8" type="ORF">F0L17_26305</name>
</gene>
<feature type="region of interest" description="Disordered" evidence="5">
    <location>
        <begin position="63"/>
        <end position="83"/>
    </location>
</feature>
<dbReference type="InterPro" id="IPR000794">
    <property type="entry name" value="Beta-ketoacyl_synthase"/>
</dbReference>